<gene>
    <name evidence="7" type="primary">TIGD4_33</name>
    <name evidence="7" type="ORF">AVEN_75538_1</name>
</gene>
<dbReference type="GO" id="GO:0005634">
    <property type="term" value="C:nucleus"/>
    <property type="evidence" value="ECO:0007669"/>
    <property type="project" value="UniProtKB-SubCell"/>
</dbReference>
<dbReference type="EMBL" id="BGPR01000398">
    <property type="protein sequence ID" value="GBM18126.1"/>
    <property type="molecule type" value="Genomic_DNA"/>
</dbReference>
<comment type="caution">
    <text evidence="7">The sequence shown here is derived from an EMBL/GenBank/DDBJ whole genome shotgun (WGS) entry which is preliminary data.</text>
</comment>
<accession>A0A4Y2DQ32</accession>
<dbReference type="PROSITE" id="PS50960">
    <property type="entry name" value="HTH_PSQ"/>
    <property type="match status" value="1"/>
</dbReference>
<evidence type="ECO:0000256" key="1">
    <source>
        <dbReference type="ARBA" id="ARBA00004123"/>
    </source>
</evidence>
<evidence type="ECO:0000313" key="7">
    <source>
        <dbReference type="EMBL" id="GBM18126.1"/>
    </source>
</evidence>
<proteinExistence type="predicted"/>
<dbReference type="Pfam" id="PF03221">
    <property type="entry name" value="HTH_Tnp_Tc5"/>
    <property type="match status" value="1"/>
</dbReference>
<evidence type="ECO:0000256" key="4">
    <source>
        <dbReference type="PROSITE-ProRule" id="PRU00320"/>
    </source>
</evidence>
<dbReference type="InterPro" id="IPR006600">
    <property type="entry name" value="HTH_CenpB_DNA-bd_dom"/>
</dbReference>
<dbReference type="InterPro" id="IPR050863">
    <property type="entry name" value="CenT-Element_Derived"/>
</dbReference>
<reference evidence="7 8" key="1">
    <citation type="journal article" date="2019" name="Sci. Rep.">
        <title>Orb-weaving spider Araneus ventricosus genome elucidates the spidroin gene catalogue.</title>
        <authorList>
            <person name="Kono N."/>
            <person name="Nakamura H."/>
            <person name="Ohtoshi R."/>
            <person name="Moran D.A.P."/>
            <person name="Shinohara A."/>
            <person name="Yoshida Y."/>
            <person name="Fujiwara M."/>
            <person name="Mori M."/>
            <person name="Tomita M."/>
            <person name="Arakawa K."/>
        </authorList>
    </citation>
    <scope>NUCLEOTIDE SEQUENCE [LARGE SCALE GENOMIC DNA]</scope>
</reference>
<organism evidence="7 8">
    <name type="scientific">Araneus ventricosus</name>
    <name type="common">Orbweaver spider</name>
    <name type="synonym">Epeira ventricosa</name>
    <dbReference type="NCBI Taxonomy" id="182803"/>
    <lineage>
        <taxon>Eukaryota</taxon>
        <taxon>Metazoa</taxon>
        <taxon>Ecdysozoa</taxon>
        <taxon>Arthropoda</taxon>
        <taxon>Chelicerata</taxon>
        <taxon>Arachnida</taxon>
        <taxon>Araneae</taxon>
        <taxon>Araneomorphae</taxon>
        <taxon>Entelegynae</taxon>
        <taxon>Araneoidea</taxon>
        <taxon>Araneidae</taxon>
        <taxon>Araneus</taxon>
    </lineage>
</organism>
<feature type="domain" description="HTH psq-type" evidence="5">
    <location>
        <begin position="1"/>
        <end position="52"/>
    </location>
</feature>
<sequence length="272" mass="31999">MANVGKRKAFSIEDKVKFIRKLQNGKSQSAICKEFSLPKSTVATIWKSRDSIISAYEKNINGCKRLRKAEKENVEEALFKWFTLKRSKNLPITGTILQEKANEFAALFEEKSFVCSNGWVDRFKKWHNIRSSKVVGEATSVCSSDINHWMVNFWPDIIRNYDEKDIFNTDETGLFYKLTPNQTLKFKGRKCVGLLKVRITIGAGMRQYEWFRKTEAHCYRENLKNQGASKMCRNSRWITSQIKRLGWRRIYSRNIFDSGIRNWLRKRGKSFY</sequence>
<dbReference type="AlphaFoldDB" id="A0A4Y2DQ32"/>
<keyword evidence="2 4" id="KW-0238">DNA-binding</keyword>
<evidence type="ECO:0000256" key="2">
    <source>
        <dbReference type="ARBA" id="ARBA00023125"/>
    </source>
</evidence>
<dbReference type="InterPro" id="IPR009057">
    <property type="entry name" value="Homeodomain-like_sf"/>
</dbReference>
<dbReference type="InterPro" id="IPR007889">
    <property type="entry name" value="HTH_Psq"/>
</dbReference>
<dbReference type="SUPFAM" id="SSF46689">
    <property type="entry name" value="Homeodomain-like"/>
    <property type="match status" value="2"/>
</dbReference>
<protein>
    <submittedName>
        <fullName evidence="7">Tigger transposable element-derived protein 4</fullName>
    </submittedName>
</protein>
<dbReference type="Proteomes" id="UP000499080">
    <property type="component" value="Unassembled WGS sequence"/>
</dbReference>
<dbReference type="OrthoDB" id="6430169at2759"/>
<comment type="subcellular location">
    <subcellularLocation>
        <location evidence="1 4">Nucleus</location>
    </subcellularLocation>
</comment>
<name>A0A4Y2DQ32_ARAVE</name>
<dbReference type="Gene3D" id="1.10.10.60">
    <property type="entry name" value="Homeodomain-like"/>
    <property type="match status" value="2"/>
</dbReference>
<evidence type="ECO:0000256" key="3">
    <source>
        <dbReference type="ARBA" id="ARBA00023242"/>
    </source>
</evidence>
<dbReference type="PANTHER" id="PTHR19303">
    <property type="entry name" value="TRANSPOSON"/>
    <property type="match status" value="1"/>
</dbReference>
<keyword evidence="8" id="KW-1185">Reference proteome</keyword>
<keyword evidence="3 4" id="KW-0539">Nucleus</keyword>
<feature type="DNA-binding region" description="H-T-H motif" evidence="4">
    <location>
        <begin position="28"/>
        <end position="48"/>
    </location>
</feature>
<dbReference type="PROSITE" id="PS51253">
    <property type="entry name" value="HTH_CENPB"/>
    <property type="match status" value="1"/>
</dbReference>
<evidence type="ECO:0000313" key="8">
    <source>
        <dbReference type="Proteomes" id="UP000499080"/>
    </source>
</evidence>
<evidence type="ECO:0000259" key="6">
    <source>
        <dbReference type="PROSITE" id="PS51253"/>
    </source>
</evidence>
<evidence type="ECO:0000259" key="5">
    <source>
        <dbReference type="PROSITE" id="PS50960"/>
    </source>
</evidence>
<dbReference type="PANTHER" id="PTHR19303:SF73">
    <property type="entry name" value="PROTEIN PDC2"/>
    <property type="match status" value="1"/>
</dbReference>
<dbReference type="SMART" id="SM00674">
    <property type="entry name" value="CENPB"/>
    <property type="match status" value="1"/>
</dbReference>
<dbReference type="Pfam" id="PF04218">
    <property type="entry name" value="CENP-B_N"/>
    <property type="match status" value="1"/>
</dbReference>
<feature type="domain" description="HTH CENPB-type" evidence="6">
    <location>
        <begin position="62"/>
        <end position="133"/>
    </location>
</feature>
<dbReference type="GO" id="GO:0003677">
    <property type="term" value="F:DNA binding"/>
    <property type="evidence" value="ECO:0007669"/>
    <property type="project" value="UniProtKB-UniRule"/>
</dbReference>